<dbReference type="Gene3D" id="1.25.40.10">
    <property type="entry name" value="Tetratricopeptide repeat domain"/>
    <property type="match status" value="1"/>
</dbReference>
<dbReference type="Pfam" id="PF09295">
    <property type="entry name" value="ChAPs"/>
    <property type="match status" value="1"/>
</dbReference>
<proteinExistence type="predicted"/>
<evidence type="ECO:0000313" key="2">
    <source>
        <dbReference type="Proteomes" id="UP000422736"/>
    </source>
</evidence>
<gene>
    <name evidence="1" type="primary">BUD7</name>
    <name evidence="1" type="ORF">FIM1_4005</name>
</gene>
<reference evidence="1 2" key="1">
    <citation type="submission" date="2016-03" db="EMBL/GenBank/DDBJ databases">
        <title>How can Kluyveromyces marxianus grow so fast - potential evolutionary course in Saccharomyces Complex revealed by comparative genomics.</title>
        <authorList>
            <person name="Mo W."/>
            <person name="Lu W."/>
            <person name="Yang X."/>
            <person name="Qi J."/>
            <person name="Lv H."/>
        </authorList>
    </citation>
    <scope>NUCLEOTIDE SEQUENCE [LARGE SCALE GENOMIC DNA]</scope>
    <source>
        <strain evidence="1 2">FIM1</strain>
    </source>
</reference>
<keyword evidence="2" id="KW-1185">Reference proteome</keyword>
<protein>
    <submittedName>
        <fullName evidence="1">Protein BCH1</fullName>
    </submittedName>
</protein>
<accession>A0ABX6EZX4</accession>
<dbReference type="InterPro" id="IPR011990">
    <property type="entry name" value="TPR-like_helical_dom_sf"/>
</dbReference>
<dbReference type="PANTHER" id="PTHR31975:SF1">
    <property type="entry name" value="BUD SITE SELECTION PROTEIN 7-RELATED"/>
    <property type="match status" value="1"/>
</dbReference>
<reference evidence="1 2" key="2">
    <citation type="submission" date="2019-11" db="EMBL/GenBank/DDBJ databases">
        <authorList>
            <person name="Lu H."/>
        </authorList>
    </citation>
    <scope>NUCLEOTIDE SEQUENCE [LARGE SCALE GENOMIC DNA]</scope>
    <source>
        <strain evidence="1 2">FIM1</strain>
    </source>
</reference>
<name>A0ABX6EZX4_KLUMA</name>
<sequence length="647" mass="74440">MILAQDSIPEVVEETPGQALNERIAKLTDPEFVSTLGPQDLVTIVKHDPQKKTVGSFFYVAGLDTSDPTTIAVWLKQLMEGIEEKPQLWFGKNVKFTVEYISLTTWNIFKQCDMTITVHLPGTIETTFIDKQGNKLTFDADEETDMAWVEAFISGRMRDLMCMVENRDDGEVINVVETRIYNPLIMGQLDNVADMFLEVFPTFFPRGIEVGCPCIYGNMPSTLTNNYLVETLCEIVRLTKSVDKALPMLFELKEAFGSLVDIIITRIYLTNDKELDGVRLMHDAFKEITDPTYQCELLVLQAKYLLDHNDPELALEASQRGVDLTPNAFMPWFYLVKSYIALGDNKNALLSLNSLPMNLASSAQKYQYRRVINTDGNNATVELHLPLPLDVVLDEVTNLNSLLVMEEHKTVNPVLYNLKSSMLKNTFQWIYELLCEIVKTLGWEKLLEIRAELFLMEEEYDNLDSTSETESEKGANRDIKGKRLCERWFDNLFMLLYDDLRVNSQWQANELKPQTTLEWELAGLCCFRLRQFRSAKSAFQNGLQKRFSSQSSRKLLQILLMERQSNPSEELSIEIISICVKLCCWSHRWYAEFSMLLLDAMSKIVEDLGIIRVRNEVNARFPPAVANLFNENVLNFFENFCNNYYDE</sequence>
<dbReference type="InterPro" id="IPR015374">
    <property type="entry name" value="ChAPs"/>
</dbReference>
<dbReference type="PANTHER" id="PTHR31975">
    <property type="entry name" value="BUD SITE SELECTION PROTEIN 7-RELATED"/>
    <property type="match status" value="1"/>
</dbReference>
<organism evidence="1 2">
    <name type="scientific">Kluyveromyces marxianus</name>
    <name type="common">Yeast</name>
    <name type="synonym">Candida kefyr</name>
    <dbReference type="NCBI Taxonomy" id="4911"/>
    <lineage>
        <taxon>Eukaryota</taxon>
        <taxon>Fungi</taxon>
        <taxon>Dikarya</taxon>
        <taxon>Ascomycota</taxon>
        <taxon>Saccharomycotina</taxon>
        <taxon>Saccharomycetes</taxon>
        <taxon>Saccharomycetales</taxon>
        <taxon>Saccharomycetaceae</taxon>
        <taxon>Kluyveromyces</taxon>
    </lineage>
</organism>
<dbReference type="SUPFAM" id="SSF48452">
    <property type="entry name" value="TPR-like"/>
    <property type="match status" value="1"/>
</dbReference>
<dbReference type="EMBL" id="CP015059">
    <property type="protein sequence ID" value="QGN17274.1"/>
    <property type="molecule type" value="Genomic_DNA"/>
</dbReference>
<dbReference type="Proteomes" id="UP000422736">
    <property type="component" value="Chromosome 6"/>
</dbReference>
<evidence type="ECO:0000313" key="1">
    <source>
        <dbReference type="EMBL" id="QGN17274.1"/>
    </source>
</evidence>